<accession>A0A7T7SVR8</accession>
<sequence length="527" mass="60395">MWENLDVNSKNKYKELIIKFASLSEAFTQKNDNSKIVTPIVNSKFQETVFQSSFNAIGEDIANTSFDASLIVDEQNKYLVGIKSFGKESGAQKIAQFKSSSASQGWGEIFLKISETAKKFNNKQEADIANHDNYLKLATEISKLRNIRIESHKEQIRGFNGNSTNVSSVYHVLMPSTKDGLPKIHVGETSYSPIDINNIVIQGCTNLKNPTNFNFTDGIHNYRYTSSDSQLYMIFDNNNIIVETWPIKYVKNPLKVFENIELSSSLKRDDSILESYSWVIYKENGTIYENSGFNSFDGRPKAPSRSREKRINKILTKYKSDLSDDQYQYVSSTLNQLIFDKSLNSKDYKKIRSKFLNNINTFGSIKLVEDIKSFILRPKKEVYIPLPSSKKFHTNNPDFFGKDIGLFKDDGKTLKLNKEDRVFQLEFLASGEIIKAFISQESGKAIQSYESQQIMGEWILHKVFQLKDRELLTKNKLLELGINGIRLIKFKDPNKPIGIEFIWIDIENPPKDSIDWVAKNIKHSDGE</sequence>
<proteinExistence type="predicted"/>
<evidence type="ECO:0000313" key="2">
    <source>
        <dbReference type="Proteomes" id="UP000595859"/>
    </source>
</evidence>
<evidence type="ECO:0000313" key="1">
    <source>
        <dbReference type="EMBL" id="QQM98323.1"/>
    </source>
</evidence>
<protein>
    <submittedName>
        <fullName evidence="1">Uncharacterized protein</fullName>
    </submittedName>
</protein>
<gene>
    <name evidence="1" type="ORF">JGZ15_01150</name>
</gene>
<name>A0A7T7SVR8_STAPS</name>
<dbReference type="REBASE" id="484360">
    <property type="entry name" value="Sps080ORF1145P"/>
</dbReference>
<dbReference type="RefSeq" id="WP_148124069.1">
    <property type="nucleotide sequence ID" value="NZ_BAAFIB010000005.1"/>
</dbReference>
<dbReference type="AlphaFoldDB" id="A0A7T7SVR8"/>
<dbReference type="Proteomes" id="UP000595859">
    <property type="component" value="Chromosome"/>
</dbReference>
<organism evidence="1 2">
    <name type="scientific">Staphylococcus pseudintermedius</name>
    <dbReference type="NCBI Taxonomy" id="283734"/>
    <lineage>
        <taxon>Bacteria</taxon>
        <taxon>Bacillati</taxon>
        <taxon>Bacillota</taxon>
        <taxon>Bacilli</taxon>
        <taxon>Bacillales</taxon>
        <taxon>Staphylococcaceae</taxon>
        <taxon>Staphylococcus</taxon>
        <taxon>Staphylococcus intermedius group</taxon>
    </lineage>
</organism>
<dbReference type="EMBL" id="CP066884">
    <property type="protein sequence ID" value="QQM98323.1"/>
    <property type="molecule type" value="Genomic_DNA"/>
</dbReference>
<reference evidence="1 2" key="1">
    <citation type="submission" date="2020-12" db="EMBL/GenBank/DDBJ databases">
        <title>Whole genome sequencing and de novo assembly of Staphylococcus pseudintermedius: a novel pangenome approach to unravel pathogenesis of canine pyoderma.</title>
        <authorList>
            <person name="Ferrer L."/>
            <person name="Perez D."/>
            <person name="Fonticoba R."/>
            <person name="Vines J."/>
            <person name="Fabregas N."/>
            <person name="Madronero S."/>
            <person name="Meroni G."/>
            <person name="Martino P."/>
            <person name="Martinez S."/>
            <person name="Cusco A."/>
            <person name="Migura L."/>
            <person name="Francino O."/>
        </authorList>
    </citation>
    <scope>NUCLEOTIDE SEQUENCE [LARGE SCALE GENOMIC DNA]</scope>
    <source>
        <strain evidence="1 2">HSP080</strain>
    </source>
</reference>